<dbReference type="InterPro" id="IPR019887">
    <property type="entry name" value="Tscrpt_reg_AsnC/Lrp_C"/>
</dbReference>
<dbReference type="InterPro" id="IPR019885">
    <property type="entry name" value="Tscrpt_reg_HTH_AsnC-type_CS"/>
</dbReference>
<evidence type="ECO:0000256" key="2">
    <source>
        <dbReference type="ARBA" id="ARBA00023125"/>
    </source>
</evidence>
<name>A0A9X1FWD5_9RHOB</name>
<proteinExistence type="predicted"/>
<evidence type="ECO:0000256" key="3">
    <source>
        <dbReference type="ARBA" id="ARBA00023163"/>
    </source>
</evidence>
<dbReference type="GO" id="GO:0043565">
    <property type="term" value="F:sequence-specific DNA binding"/>
    <property type="evidence" value="ECO:0007669"/>
    <property type="project" value="InterPro"/>
</dbReference>
<dbReference type="PANTHER" id="PTHR30154">
    <property type="entry name" value="LEUCINE-RESPONSIVE REGULATORY PROTEIN"/>
    <property type="match status" value="1"/>
</dbReference>
<dbReference type="InterPro" id="IPR019888">
    <property type="entry name" value="Tscrpt_reg_AsnC-like"/>
</dbReference>
<keyword evidence="6" id="KW-1185">Reference proteome</keyword>
<dbReference type="SMART" id="SM00344">
    <property type="entry name" value="HTH_ASNC"/>
    <property type="match status" value="1"/>
</dbReference>
<gene>
    <name evidence="5" type="ORF">KX928_09970</name>
</gene>
<keyword evidence="2" id="KW-0238">DNA-binding</keyword>
<dbReference type="InterPro" id="IPR000485">
    <property type="entry name" value="AsnC-type_HTH_dom"/>
</dbReference>
<dbReference type="GO" id="GO:0006355">
    <property type="term" value="P:regulation of DNA-templated transcription"/>
    <property type="evidence" value="ECO:0007669"/>
    <property type="project" value="UniProtKB-ARBA"/>
</dbReference>
<keyword evidence="1" id="KW-0805">Transcription regulation</keyword>
<keyword evidence="3" id="KW-0804">Transcription</keyword>
<dbReference type="GO" id="GO:0005829">
    <property type="term" value="C:cytosol"/>
    <property type="evidence" value="ECO:0007669"/>
    <property type="project" value="TreeGrafter"/>
</dbReference>
<dbReference type="PANTHER" id="PTHR30154:SF34">
    <property type="entry name" value="TRANSCRIPTIONAL REGULATOR AZLB"/>
    <property type="match status" value="1"/>
</dbReference>
<dbReference type="PROSITE" id="PS00519">
    <property type="entry name" value="HTH_ASNC_1"/>
    <property type="match status" value="1"/>
</dbReference>
<evidence type="ECO:0000256" key="1">
    <source>
        <dbReference type="ARBA" id="ARBA00023015"/>
    </source>
</evidence>
<protein>
    <submittedName>
        <fullName evidence="5">Lrp/AsnC family transcriptional regulator</fullName>
    </submittedName>
</protein>
<dbReference type="Pfam" id="PF01037">
    <property type="entry name" value="AsnC_trans_reg"/>
    <property type="match status" value="1"/>
</dbReference>
<evidence type="ECO:0000259" key="4">
    <source>
        <dbReference type="PROSITE" id="PS50956"/>
    </source>
</evidence>
<evidence type="ECO:0000313" key="6">
    <source>
        <dbReference type="Proteomes" id="UP001138661"/>
    </source>
</evidence>
<organism evidence="5 6">
    <name type="scientific">Roseobacter insulae</name>
    <dbReference type="NCBI Taxonomy" id="2859783"/>
    <lineage>
        <taxon>Bacteria</taxon>
        <taxon>Pseudomonadati</taxon>
        <taxon>Pseudomonadota</taxon>
        <taxon>Alphaproteobacteria</taxon>
        <taxon>Rhodobacterales</taxon>
        <taxon>Roseobacteraceae</taxon>
        <taxon>Roseobacter</taxon>
    </lineage>
</organism>
<dbReference type="Proteomes" id="UP001138661">
    <property type="component" value="Unassembled WGS sequence"/>
</dbReference>
<reference evidence="5" key="1">
    <citation type="submission" date="2021-07" db="EMBL/GenBank/DDBJ databases">
        <title>Roseobacter insulae sp. nov., isolated from a tidal flat.</title>
        <authorList>
            <person name="Park S."/>
            <person name="Yoon J.-H."/>
        </authorList>
    </citation>
    <scope>NUCLEOTIDE SEQUENCE</scope>
    <source>
        <strain evidence="5">YSTF-M11</strain>
    </source>
</reference>
<dbReference type="EMBL" id="JAHXDN010000002">
    <property type="protein sequence ID" value="MBW4708113.1"/>
    <property type="molecule type" value="Genomic_DNA"/>
</dbReference>
<dbReference type="GO" id="GO:0043200">
    <property type="term" value="P:response to amino acid"/>
    <property type="evidence" value="ECO:0007669"/>
    <property type="project" value="TreeGrafter"/>
</dbReference>
<comment type="caution">
    <text evidence="5">The sequence shown here is derived from an EMBL/GenBank/DDBJ whole genome shotgun (WGS) entry which is preliminary data.</text>
</comment>
<feature type="domain" description="HTH asnC-type" evidence="4">
    <location>
        <begin position="5"/>
        <end position="66"/>
    </location>
</feature>
<dbReference type="Pfam" id="PF13412">
    <property type="entry name" value="HTH_24"/>
    <property type="match status" value="1"/>
</dbReference>
<evidence type="ECO:0000313" key="5">
    <source>
        <dbReference type="EMBL" id="MBW4708113.1"/>
    </source>
</evidence>
<dbReference type="RefSeq" id="WP_219501560.1">
    <property type="nucleotide sequence ID" value="NZ_JAHXDN010000002.1"/>
</dbReference>
<sequence length="158" mass="18031">MRENLDETDVTLLNELQRNARQSLDELAAGTGLSPATIQRRVRSLRERGVLTGDIALVDPLKVGTPMTFVVMVELERERLDQIDAFTRRAQRDSMVQQCYYLTGEADFCLICTASDMNDFEELTKRLFFEDSNVRRFRTSVVMGRKKVGLQIPVALRA</sequence>
<dbReference type="InterPro" id="IPR011991">
    <property type="entry name" value="ArsR-like_HTH"/>
</dbReference>
<dbReference type="PROSITE" id="PS50956">
    <property type="entry name" value="HTH_ASNC_2"/>
    <property type="match status" value="1"/>
</dbReference>
<accession>A0A9X1FWD5</accession>
<dbReference type="CDD" id="cd00090">
    <property type="entry name" value="HTH_ARSR"/>
    <property type="match status" value="1"/>
</dbReference>
<dbReference type="AlphaFoldDB" id="A0A9X1FWD5"/>